<name>A0A0B4XMC0_9GAMM</name>
<dbReference type="AlphaFoldDB" id="A0A0B4XMC0"/>
<keyword evidence="3" id="KW-1185">Reference proteome</keyword>
<sequence length="350" mass="39268">MYRPFFPALLILTLWPALYAGSVAAQSQEAWNTGWALYVDNDVLTPRSTDRDYTGGFSLTLSGRRAAEWPLSLQPLLGGINHLLLPATRGSGQVLHSLETGLTVFTPEDIEQESARHEDRPYASLLYVSNTAQHVEPWRDVAWTTTLTLGVLGLDLVADLQDSFHRVIGSTEPKGWDNQISHGGELTARYSLARQQKVFDGGWGNGLNHETTHTLRTSVGYITDVSWGMATRVGLLRTPWWSFNPQLVEYAEKSVPVKRANTSELYLWGGFQIKARLYNAFLQGQFRDSEVTYARDELETFVLETWLGITQQFRSGLRLSYVLRGQTREISEGPASRNSIWGGVIISRAF</sequence>
<dbReference type="STRING" id="391936.S7S_05210"/>
<dbReference type="InterPro" id="IPR037107">
    <property type="entry name" value="Put_OMP_sf"/>
</dbReference>
<proteinExistence type="predicted"/>
<protein>
    <recommendedName>
        <fullName evidence="4">Outer membrane protein</fullName>
    </recommendedName>
</protein>
<dbReference type="Proteomes" id="UP000006764">
    <property type="component" value="Chromosome"/>
</dbReference>
<evidence type="ECO:0008006" key="4">
    <source>
        <dbReference type="Google" id="ProtNLM"/>
    </source>
</evidence>
<evidence type="ECO:0000313" key="2">
    <source>
        <dbReference type="EMBL" id="AJD47462.1"/>
    </source>
</evidence>
<organism evidence="2 3">
    <name type="scientific">Isoalcanivorax pacificus W11-5</name>
    <dbReference type="NCBI Taxonomy" id="391936"/>
    <lineage>
        <taxon>Bacteria</taxon>
        <taxon>Pseudomonadati</taxon>
        <taxon>Pseudomonadota</taxon>
        <taxon>Gammaproteobacteria</taxon>
        <taxon>Oceanospirillales</taxon>
        <taxon>Alcanivoracaceae</taxon>
        <taxon>Isoalcanivorax</taxon>
    </lineage>
</organism>
<feature type="chain" id="PRO_5002111267" description="Outer membrane protein" evidence="1">
    <location>
        <begin position="20"/>
        <end position="350"/>
    </location>
</feature>
<keyword evidence="1" id="KW-0732">Signal</keyword>
<dbReference type="Pfam" id="PF09982">
    <property type="entry name" value="LpxR"/>
    <property type="match status" value="1"/>
</dbReference>
<dbReference type="KEGG" id="apac:S7S_05210"/>
<accession>A0A0B4XMC0</accession>
<feature type="signal peptide" evidence="1">
    <location>
        <begin position="1"/>
        <end position="19"/>
    </location>
</feature>
<evidence type="ECO:0000313" key="3">
    <source>
        <dbReference type="Proteomes" id="UP000006764"/>
    </source>
</evidence>
<dbReference type="Gene3D" id="2.40.128.140">
    <property type="entry name" value="Outer membrane protein"/>
    <property type="match status" value="1"/>
</dbReference>
<gene>
    <name evidence="2" type="ORF">S7S_05210</name>
</gene>
<dbReference type="RefSeq" id="WP_008737395.1">
    <property type="nucleotide sequence ID" value="NZ_CP004387.1"/>
</dbReference>
<reference evidence="2 3" key="1">
    <citation type="journal article" date="2012" name="J. Bacteriol.">
        <title>Genome sequence of an alkane-degrading bacterium, Alcanivorax pacificus type strain W11-5, isolated from deep sea sediment.</title>
        <authorList>
            <person name="Lai Q."/>
            <person name="Shao Z."/>
        </authorList>
    </citation>
    <scope>NUCLEOTIDE SEQUENCE [LARGE SCALE GENOMIC DNA]</scope>
    <source>
        <strain evidence="2 3">W11-5</strain>
    </source>
</reference>
<dbReference type="HOGENOM" id="CLU_053290_0_0_6"/>
<dbReference type="EMBL" id="CP004387">
    <property type="protein sequence ID" value="AJD47462.1"/>
    <property type="molecule type" value="Genomic_DNA"/>
</dbReference>
<dbReference type="InterPro" id="IPR018707">
    <property type="entry name" value="LpxR"/>
</dbReference>
<evidence type="ECO:0000256" key="1">
    <source>
        <dbReference type="SAM" id="SignalP"/>
    </source>
</evidence>